<evidence type="ECO:0000256" key="3">
    <source>
        <dbReference type="ARBA" id="ARBA00022801"/>
    </source>
</evidence>
<feature type="domain" description="HRDC" evidence="7">
    <location>
        <begin position="289"/>
        <end position="367"/>
    </location>
</feature>
<dbReference type="PANTHER" id="PTHR12124:SF47">
    <property type="entry name" value="EXOSOME COMPONENT 10"/>
    <property type="match status" value="1"/>
</dbReference>
<name>A0A803MVA2_CHEQI</name>
<dbReference type="Gramene" id="AUR62035829-RA">
    <property type="protein sequence ID" value="AUR62035829-RA:cds"/>
    <property type="gene ID" value="AUR62035829"/>
</dbReference>
<organism evidence="8 9">
    <name type="scientific">Chenopodium quinoa</name>
    <name type="common">Quinoa</name>
    <dbReference type="NCBI Taxonomy" id="63459"/>
    <lineage>
        <taxon>Eukaryota</taxon>
        <taxon>Viridiplantae</taxon>
        <taxon>Streptophyta</taxon>
        <taxon>Embryophyta</taxon>
        <taxon>Tracheophyta</taxon>
        <taxon>Spermatophyta</taxon>
        <taxon>Magnoliopsida</taxon>
        <taxon>eudicotyledons</taxon>
        <taxon>Gunneridae</taxon>
        <taxon>Pentapetalae</taxon>
        <taxon>Caryophyllales</taxon>
        <taxon>Chenopodiaceae</taxon>
        <taxon>Chenopodioideae</taxon>
        <taxon>Atripliceae</taxon>
        <taxon>Chenopodium</taxon>
    </lineage>
</organism>
<dbReference type="GO" id="GO:0071039">
    <property type="term" value="P:nuclear polyadenylation-dependent CUT catabolic process"/>
    <property type="evidence" value="ECO:0007669"/>
    <property type="project" value="TreeGrafter"/>
</dbReference>
<protein>
    <recommendedName>
        <fullName evidence="7">HRDC domain-containing protein</fullName>
    </recommendedName>
</protein>
<evidence type="ECO:0000256" key="4">
    <source>
        <dbReference type="ARBA" id="ARBA00022839"/>
    </source>
</evidence>
<evidence type="ECO:0000259" key="7">
    <source>
        <dbReference type="PROSITE" id="PS50967"/>
    </source>
</evidence>
<dbReference type="Gene3D" id="1.10.150.80">
    <property type="entry name" value="HRDC domain"/>
    <property type="match status" value="1"/>
</dbReference>
<dbReference type="InterPro" id="IPR002121">
    <property type="entry name" value="HRDC_dom"/>
</dbReference>
<dbReference type="GO" id="GO:0071037">
    <property type="term" value="P:nuclear polyadenylation-dependent snRNA catabolic process"/>
    <property type="evidence" value="ECO:0007669"/>
    <property type="project" value="TreeGrafter"/>
</dbReference>
<dbReference type="InterPro" id="IPR010997">
    <property type="entry name" value="HRDC-like_sf"/>
</dbReference>
<keyword evidence="5" id="KW-0539">Nucleus</keyword>
<dbReference type="GO" id="GO:0000176">
    <property type="term" value="C:nuclear exosome (RNase complex)"/>
    <property type="evidence" value="ECO:0007669"/>
    <property type="project" value="TreeGrafter"/>
</dbReference>
<reference evidence="8" key="2">
    <citation type="submission" date="2021-03" db="UniProtKB">
        <authorList>
            <consortium name="EnsemblPlants"/>
        </authorList>
    </citation>
    <scope>IDENTIFICATION</scope>
</reference>
<dbReference type="GO" id="GO:0071035">
    <property type="term" value="P:nuclear polyadenylation-dependent rRNA catabolic process"/>
    <property type="evidence" value="ECO:0007669"/>
    <property type="project" value="TreeGrafter"/>
</dbReference>
<comment type="subcellular location">
    <subcellularLocation>
        <location evidence="1">Nucleus</location>
    </subcellularLocation>
</comment>
<dbReference type="GO" id="GO:0071051">
    <property type="term" value="P:poly(A)-dependent snoRNA 3'-end processing"/>
    <property type="evidence" value="ECO:0007669"/>
    <property type="project" value="TreeGrafter"/>
</dbReference>
<dbReference type="GO" id="GO:0071044">
    <property type="term" value="P:histone mRNA catabolic process"/>
    <property type="evidence" value="ECO:0007669"/>
    <property type="project" value="TreeGrafter"/>
</dbReference>
<reference evidence="8" key="1">
    <citation type="journal article" date="2017" name="Nature">
        <title>The genome of Chenopodium quinoa.</title>
        <authorList>
            <person name="Jarvis D.E."/>
            <person name="Ho Y.S."/>
            <person name="Lightfoot D.J."/>
            <person name="Schmoeckel S.M."/>
            <person name="Li B."/>
            <person name="Borm T.J.A."/>
            <person name="Ohyanagi H."/>
            <person name="Mineta K."/>
            <person name="Michell C.T."/>
            <person name="Saber N."/>
            <person name="Kharbatia N.M."/>
            <person name="Rupper R.R."/>
            <person name="Sharp A.R."/>
            <person name="Dally N."/>
            <person name="Boughton B.A."/>
            <person name="Woo Y.H."/>
            <person name="Gao G."/>
            <person name="Schijlen E.G.W.M."/>
            <person name="Guo X."/>
            <person name="Momin A.A."/>
            <person name="Negrao S."/>
            <person name="Al-Babili S."/>
            <person name="Gehring C."/>
            <person name="Roessner U."/>
            <person name="Jung C."/>
            <person name="Murphy K."/>
            <person name="Arold S.T."/>
            <person name="Gojobori T."/>
            <person name="van der Linden C.G."/>
            <person name="van Loo E.N."/>
            <person name="Jellen E.N."/>
            <person name="Maughan P.J."/>
            <person name="Tester M."/>
        </authorList>
    </citation>
    <scope>NUCLEOTIDE SEQUENCE [LARGE SCALE GENOMIC DNA]</scope>
    <source>
        <strain evidence="8">cv. PI 614886</strain>
    </source>
</reference>
<dbReference type="FunFam" id="1.10.150.80:FF:000001">
    <property type="entry name" value="Putative exosome component 10"/>
    <property type="match status" value="1"/>
</dbReference>
<dbReference type="OMA" id="HEYNIFV"/>
<dbReference type="PANTHER" id="PTHR12124">
    <property type="entry name" value="POLYMYOSITIS/SCLERODERMA AUTOANTIGEN-RELATED"/>
    <property type="match status" value="1"/>
</dbReference>
<proteinExistence type="predicted"/>
<dbReference type="GO" id="GO:0071036">
    <property type="term" value="P:nuclear polyadenylation-dependent snoRNA catabolic process"/>
    <property type="evidence" value="ECO:0007669"/>
    <property type="project" value="TreeGrafter"/>
</dbReference>
<dbReference type="CDD" id="cd06147">
    <property type="entry name" value="Rrp6p_like_exo"/>
    <property type="match status" value="1"/>
</dbReference>
<evidence type="ECO:0000256" key="5">
    <source>
        <dbReference type="ARBA" id="ARBA00023242"/>
    </source>
</evidence>
<feature type="compositionally biased region" description="Basic residues" evidence="6">
    <location>
        <begin position="458"/>
        <end position="471"/>
    </location>
</feature>
<evidence type="ECO:0000256" key="2">
    <source>
        <dbReference type="ARBA" id="ARBA00022722"/>
    </source>
</evidence>
<dbReference type="InterPro" id="IPR012337">
    <property type="entry name" value="RNaseH-like_sf"/>
</dbReference>
<dbReference type="EnsemblPlants" id="AUR62035829-RA">
    <property type="protein sequence ID" value="AUR62035829-RA:cds"/>
    <property type="gene ID" value="AUR62035829"/>
</dbReference>
<dbReference type="Proteomes" id="UP000596660">
    <property type="component" value="Unplaced"/>
</dbReference>
<dbReference type="GO" id="GO:0071040">
    <property type="term" value="P:nuclear polyadenylation-dependent antisense transcript catabolic process"/>
    <property type="evidence" value="ECO:0007669"/>
    <property type="project" value="TreeGrafter"/>
</dbReference>
<evidence type="ECO:0000313" key="8">
    <source>
        <dbReference type="EnsemblPlants" id="AUR62035829-RA:cds"/>
    </source>
</evidence>
<dbReference type="InterPro" id="IPR044876">
    <property type="entry name" value="HRDC_dom_sf"/>
</dbReference>
<evidence type="ECO:0000256" key="6">
    <source>
        <dbReference type="SAM" id="MobiDB-lite"/>
    </source>
</evidence>
<dbReference type="Pfam" id="PF00570">
    <property type="entry name" value="HRDC"/>
    <property type="match status" value="1"/>
</dbReference>
<accession>A0A803MVA2</accession>
<dbReference type="GO" id="GO:0071038">
    <property type="term" value="P:TRAMP-dependent tRNA surveillance pathway"/>
    <property type="evidence" value="ECO:0007669"/>
    <property type="project" value="TreeGrafter"/>
</dbReference>
<dbReference type="InterPro" id="IPR049559">
    <property type="entry name" value="Rrp6p-like_exo"/>
</dbReference>
<dbReference type="SUPFAM" id="SSF53098">
    <property type="entry name" value="Ribonuclease H-like"/>
    <property type="match status" value="1"/>
</dbReference>
<evidence type="ECO:0000313" key="9">
    <source>
        <dbReference type="Proteomes" id="UP000596660"/>
    </source>
</evidence>
<dbReference type="InterPro" id="IPR045092">
    <property type="entry name" value="Rrp6-like"/>
</dbReference>
<keyword evidence="2" id="KW-0540">Nuclease</keyword>
<dbReference type="PROSITE" id="PS50967">
    <property type="entry name" value="HRDC"/>
    <property type="match status" value="1"/>
</dbReference>
<dbReference type="Gene3D" id="3.30.420.10">
    <property type="entry name" value="Ribonuclease H-like superfamily/Ribonuclease H"/>
    <property type="match status" value="1"/>
</dbReference>
<keyword evidence="4" id="KW-0269">Exonuclease</keyword>
<dbReference type="Pfam" id="PF01612">
    <property type="entry name" value="DNA_pol_A_exo1"/>
    <property type="match status" value="1"/>
</dbReference>
<keyword evidence="9" id="KW-1185">Reference proteome</keyword>
<evidence type="ECO:0000256" key="1">
    <source>
        <dbReference type="ARBA" id="ARBA00004123"/>
    </source>
</evidence>
<dbReference type="InterPro" id="IPR002562">
    <property type="entry name" value="3'-5'_exonuclease_dom"/>
</dbReference>
<feature type="region of interest" description="Disordered" evidence="6">
    <location>
        <begin position="422"/>
        <end position="471"/>
    </location>
</feature>
<dbReference type="InterPro" id="IPR036397">
    <property type="entry name" value="RNaseH_sf"/>
</dbReference>
<sequence length="471" mass="54194">MTVVPFHASWIPKPQDEFNIQTDNSNTPFTHPWLPKYGSQPIHPATRYNPLDFAFLPPLPSHVTKPISIETTPFKLVENVADLDYLATKLSEVQEFAVDLEHNSYRSFQGFTCLMQISTRYEDFVVDTLKLWDDIGSYLRKVFQDPFKRKIMHGACNDIKWLQRDFNIYVCNLFDTMQASKVMDLERNSLEFLLKKYCGVTANKEYQTSDWRIRPLPQDMIKYAREDTHYLLYIHDVMKTTILSKYGQDSLADVCRLSHNISVRLYEKEVFNKDVSYLYLYGLSEADLDGKQLAVACALYEWRDNVAREEDESTGYVLPNKVLLEIAKKLPNNEEDLMRIVKCKHDFMDFDFIVKLIEVAVDIESCTAKFKDLSLQLRQRIPVSEIARKVQFSGKWIGVKRRILNGRVEGEDEDSFGEFSTVSFESPKGLSSSPKSTTFLSDHRGKGGGGGGKAPCVKPRHSRKVVKVKKG</sequence>
<dbReference type="GO" id="GO:0000467">
    <property type="term" value="P:exonucleolytic trimming to generate mature 3'-end of 5.8S rRNA from tricistronic rRNA transcript (SSU-rRNA, 5.8S rRNA, LSU-rRNA)"/>
    <property type="evidence" value="ECO:0007669"/>
    <property type="project" value="InterPro"/>
</dbReference>
<dbReference type="SMART" id="SM00474">
    <property type="entry name" value="35EXOc"/>
    <property type="match status" value="1"/>
</dbReference>
<feature type="compositionally biased region" description="Polar residues" evidence="6">
    <location>
        <begin position="422"/>
        <end position="440"/>
    </location>
</feature>
<dbReference type="GO" id="GO:0005730">
    <property type="term" value="C:nucleolus"/>
    <property type="evidence" value="ECO:0007669"/>
    <property type="project" value="TreeGrafter"/>
</dbReference>
<keyword evidence="3" id="KW-0378">Hydrolase</keyword>
<dbReference type="AlphaFoldDB" id="A0A803MVA2"/>
<dbReference type="GO" id="GO:0003727">
    <property type="term" value="F:single-stranded RNA binding"/>
    <property type="evidence" value="ECO:0007669"/>
    <property type="project" value="TreeGrafter"/>
</dbReference>
<dbReference type="SUPFAM" id="SSF47819">
    <property type="entry name" value="HRDC-like"/>
    <property type="match status" value="1"/>
</dbReference>
<dbReference type="SMART" id="SM00341">
    <property type="entry name" value="HRDC"/>
    <property type="match status" value="1"/>
</dbReference>
<dbReference type="GO" id="GO:0000166">
    <property type="term" value="F:nucleotide binding"/>
    <property type="evidence" value="ECO:0007669"/>
    <property type="project" value="InterPro"/>
</dbReference>
<dbReference type="GO" id="GO:0000175">
    <property type="term" value="F:3'-5'-RNA exonuclease activity"/>
    <property type="evidence" value="ECO:0007669"/>
    <property type="project" value="InterPro"/>
</dbReference>